<feature type="transmembrane region" description="Helical" evidence="2">
    <location>
        <begin position="193"/>
        <end position="212"/>
    </location>
</feature>
<evidence type="ECO:0000256" key="2">
    <source>
        <dbReference type="SAM" id="Phobius"/>
    </source>
</evidence>
<protein>
    <recommendedName>
        <fullName evidence="3">DUF418 domain-containing protein</fullName>
    </recommendedName>
</protein>
<dbReference type="RefSeq" id="WP_006679451.1">
    <property type="nucleotide sequence ID" value="NZ_AHKH01000122.1"/>
</dbReference>
<organism evidence="4 5">
    <name type="scientific">Paenibacillus dendritiformis C454</name>
    <dbReference type="NCBI Taxonomy" id="1131935"/>
    <lineage>
        <taxon>Bacteria</taxon>
        <taxon>Bacillati</taxon>
        <taxon>Bacillota</taxon>
        <taxon>Bacilli</taxon>
        <taxon>Bacillales</taxon>
        <taxon>Paenibacillaceae</taxon>
        <taxon>Paenibacillus</taxon>
    </lineage>
</organism>
<evidence type="ECO:0000313" key="5">
    <source>
        <dbReference type="Proteomes" id="UP000003900"/>
    </source>
</evidence>
<feature type="transmembrane region" description="Helical" evidence="2">
    <location>
        <begin position="105"/>
        <end position="126"/>
    </location>
</feature>
<keyword evidence="2" id="KW-0472">Membrane</keyword>
<keyword evidence="2" id="KW-0812">Transmembrane</keyword>
<dbReference type="InterPro" id="IPR007349">
    <property type="entry name" value="DUF418"/>
</dbReference>
<gene>
    <name evidence="4" type="ORF">PDENDC454_24864</name>
</gene>
<feature type="region of interest" description="Disordered" evidence="1">
    <location>
        <begin position="1"/>
        <end position="30"/>
    </location>
</feature>
<dbReference type="EMBL" id="AHKH01000122">
    <property type="protein sequence ID" value="EHQ59510.1"/>
    <property type="molecule type" value="Genomic_DNA"/>
</dbReference>
<comment type="caution">
    <text evidence="4">The sequence shown here is derived from an EMBL/GenBank/DDBJ whole genome shotgun (WGS) entry which is preliminary data.</text>
</comment>
<feature type="transmembrane region" description="Helical" evidence="2">
    <location>
        <begin position="256"/>
        <end position="277"/>
    </location>
</feature>
<dbReference type="PATRIC" id="fig|1131935.3.peg.5173"/>
<feature type="transmembrane region" description="Helical" evidence="2">
    <location>
        <begin position="399"/>
        <end position="417"/>
    </location>
</feature>
<feature type="transmembrane region" description="Helical" evidence="2">
    <location>
        <begin position="224"/>
        <end position="244"/>
    </location>
</feature>
<proteinExistence type="predicted"/>
<feature type="compositionally biased region" description="Basic and acidic residues" evidence="1">
    <location>
        <begin position="7"/>
        <end position="26"/>
    </location>
</feature>
<evidence type="ECO:0000259" key="3">
    <source>
        <dbReference type="Pfam" id="PF04235"/>
    </source>
</evidence>
<accession>H3SN25</accession>
<keyword evidence="2" id="KW-1133">Transmembrane helix</keyword>
<dbReference type="AlphaFoldDB" id="H3SN25"/>
<feature type="transmembrane region" description="Helical" evidence="2">
    <location>
        <begin position="170"/>
        <end position="186"/>
    </location>
</feature>
<dbReference type="InterPro" id="IPR012675">
    <property type="entry name" value="Beta-grasp_dom_sf"/>
</dbReference>
<reference evidence="4 5" key="1">
    <citation type="journal article" date="2012" name="J. Bacteriol.">
        <title>Genome Sequence of the Pattern-Forming Social Bacterium Paenibacillus dendritiformis C454 Chiral Morphotype.</title>
        <authorList>
            <person name="Sirota-Madi A."/>
            <person name="Olender T."/>
            <person name="Helman Y."/>
            <person name="Brainis I."/>
            <person name="Finkelshtein A."/>
            <person name="Roth D."/>
            <person name="Hagai E."/>
            <person name="Leshkowitz D."/>
            <person name="Brodsky L."/>
            <person name="Galatenko V."/>
            <person name="Nikolaev V."/>
            <person name="Gutnick D.L."/>
            <person name="Lancet D."/>
            <person name="Ben-Jacob E."/>
        </authorList>
    </citation>
    <scope>NUCLEOTIDE SEQUENCE [LARGE SCALE GENOMIC DNA]</scope>
    <source>
        <strain evidence="4 5">C454</strain>
    </source>
</reference>
<feature type="transmembrane region" description="Helical" evidence="2">
    <location>
        <begin position="357"/>
        <end position="379"/>
    </location>
</feature>
<dbReference type="STRING" id="1131935.PDENDC454_24864"/>
<feature type="transmembrane region" description="Helical" evidence="2">
    <location>
        <begin position="147"/>
        <end position="164"/>
    </location>
</feature>
<feature type="transmembrane region" description="Helical" evidence="2">
    <location>
        <begin position="329"/>
        <end position="350"/>
    </location>
</feature>
<name>H3SN25_9BACL</name>
<dbReference type="Pfam" id="PF04235">
    <property type="entry name" value="DUF418"/>
    <property type="match status" value="1"/>
</dbReference>
<sequence length="450" mass="47369">MSVSIRLPDESGSENKTESTAKHVADSKNNGLKNNAVLGESNQMFVDVPAPLQDGEQVGVANRDSAEIRNARANSRGAGRLVGLDATRGLAVIGMYLQHFGSNETISAIVSGNTTLLFVLCGGISYSIMARRMMDQGAESTTFRARMLARAVFVDLIGYLLILLNTPYGVILPAYAAMFVLALVLVHRSIRVLVTTAVALTVVAPPLMILGMSVLGGGDVLSDIAGGPMSALAIAPAFVAGMAIGRLDLTKVRTALSLAGGGGLTLAVGKMLSAFVIPGLSRSFDAWLIGLQGTVSAVPTMPEPNAIWPLNTEPPLWNMLLWTSPHSASTFQTLIGLGGSFLVLGLVCLVPKKNSVVLLPFAAVGRVALTMYAVQFVVIWSLELAGIEYGLGGIPYGDFLVAAATLVTGWLIARLPFGPIESLMRHFDRAFSASRTSPYSSKRSSSTTAF</sequence>
<evidence type="ECO:0000313" key="4">
    <source>
        <dbReference type="EMBL" id="EHQ59510.1"/>
    </source>
</evidence>
<dbReference type="Gene3D" id="3.10.20.30">
    <property type="match status" value="1"/>
</dbReference>
<dbReference type="Proteomes" id="UP000003900">
    <property type="component" value="Unassembled WGS sequence"/>
</dbReference>
<evidence type="ECO:0000256" key="1">
    <source>
        <dbReference type="SAM" id="MobiDB-lite"/>
    </source>
</evidence>
<keyword evidence="5" id="KW-1185">Reference proteome</keyword>
<feature type="domain" description="DUF418" evidence="3">
    <location>
        <begin position="317"/>
        <end position="426"/>
    </location>
</feature>